<reference evidence="1 2" key="1">
    <citation type="submission" date="2024-03" db="EMBL/GenBank/DDBJ databases">
        <title>Novel species of the genus Variovorax.</title>
        <authorList>
            <person name="Liu Q."/>
            <person name="Xin Y.-H."/>
        </authorList>
    </citation>
    <scope>NUCLEOTIDE SEQUENCE [LARGE SCALE GENOMIC DNA]</scope>
    <source>
        <strain evidence="1 2">KACC 18899</strain>
    </source>
</reference>
<evidence type="ECO:0000313" key="2">
    <source>
        <dbReference type="Proteomes" id="UP001365846"/>
    </source>
</evidence>
<dbReference type="InterPro" id="IPR014845">
    <property type="entry name" value="GYD/TTHA1554"/>
</dbReference>
<keyword evidence="2" id="KW-1185">Reference proteome</keyword>
<evidence type="ECO:0000313" key="1">
    <source>
        <dbReference type="EMBL" id="MEJ8815076.1"/>
    </source>
</evidence>
<gene>
    <name evidence="1" type="ORF">WKW77_28660</name>
</gene>
<protein>
    <submittedName>
        <fullName evidence="1">GYD domain-containing protein</fullName>
    </submittedName>
</protein>
<name>A0ABU8VN52_9BURK</name>
<accession>A0ABU8VN52</accession>
<organism evidence="1 2">
    <name type="scientific">Variovorax ureilyticus</name>
    <dbReference type="NCBI Taxonomy" id="1836198"/>
    <lineage>
        <taxon>Bacteria</taxon>
        <taxon>Pseudomonadati</taxon>
        <taxon>Pseudomonadota</taxon>
        <taxon>Betaproteobacteria</taxon>
        <taxon>Burkholderiales</taxon>
        <taxon>Comamonadaceae</taxon>
        <taxon>Variovorax</taxon>
    </lineage>
</organism>
<sequence>MATFISLVNFTDQGIRNVKESPNRAEVFKGLAAKLGLTVKSMYWTSGSYDLVLVTEGTDQAAMATLLSVGSLGNVRSQTLLAYSADEIKKIIALMP</sequence>
<comment type="caution">
    <text evidence="1">The sequence shown here is derived from an EMBL/GenBank/DDBJ whole genome shotgun (WGS) entry which is preliminary data.</text>
</comment>
<proteinExistence type="predicted"/>
<dbReference type="Proteomes" id="UP001365846">
    <property type="component" value="Unassembled WGS sequence"/>
</dbReference>
<dbReference type="EMBL" id="JBBKZU010000017">
    <property type="protein sequence ID" value="MEJ8815076.1"/>
    <property type="molecule type" value="Genomic_DNA"/>
</dbReference>
<dbReference type="RefSeq" id="WP_340360299.1">
    <property type="nucleotide sequence ID" value="NZ_JBBKZU010000017.1"/>
</dbReference>
<dbReference type="Pfam" id="PF08734">
    <property type="entry name" value="GYD"/>
    <property type="match status" value="1"/>
</dbReference>